<dbReference type="CDD" id="cd00051">
    <property type="entry name" value="EFh"/>
    <property type="match status" value="1"/>
</dbReference>
<dbReference type="InterPro" id="IPR018247">
    <property type="entry name" value="EF_Hand_1_Ca_BS"/>
</dbReference>
<dbReference type="InterPro" id="IPR002048">
    <property type="entry name" value="EF_hand_dom"/>
</dbReference>
<comment type="function">
    <text evidence="1">Potential calcium sensor.</text>
</comment>
<dbReference type="Proteomes" id="UP001085076">
    <property type="component" value="Miscellaneous, Linkage group lg03"/>
</dbReference>
<proteinExistence type="predicted"/>
<dbReference type="SUPFAM" id="SSF47473">
    <property type="entry name" value="EF-hand"/>
    <property type="match status" value="1"/>
</dbReference>
<dbReference type="PROSITE" id="PS00018">
    <property type="entry name" value="EF_HAND_1"/>
    <property type="match status" value="3"/>
</dbReference>
<dbReference type="Pfam" id="PF13499">
    <property type="entry name" value="EF-hand_7"/>
    <property type="match status" value="1"/>
</dbReference>
<evidence type="ECO:0000256" key="4">
    <source>
        <dbReference type="ARBA" id="ARBA00022837"/>
    </source>
</evidence>
<sequence>MEAQKPMRLSRPSTSFRLRSASLNAVRLRRIFDLFDHNGDGEITVEELALALDRLGLGADPSDLIFTVESYIQPGKKGLAFEDFEALHSALGDALFGPAKDGGEEEKEDGEMEEAFKVFDEDGDGFISEAELQAVLAKLGLVEGRSMARVHEMICSVDRNHDGRVDFNEFKGMMRSISLKSA</sequence>
<evidence type="ECO:0000313" key="6">
    <source>
        <dbReference type="EMBL" id="KAJ0978164.1"/>
    </source>
</evidence>
<feature type="domain" description="EF-hand" evidence="5">
    <location>
        <begin position="145"/>
        <end position="180"/>
    </location>
</feature>
<dbReference type="InterPro" id="IPR039647">
    <property type="entry name" value="EF_hand_pair_protein_CML-like"/>
</dbReference>
<dbReference type="OrthoDB" id="26525at2759"/>
<comment type="caution">
    <text evidence="6">The sequence shown here is derived from an EMBL/GenBank/DDBJ whole genome shotgun (WGS) entry which is preliminary data.</text>
</comment>
<dbReference type="EMBL" id="JAGGNH010000003">
    <property type="protein sequence ID" value="KAJ0978164.1"/>
    <property type="molecule type" value="Genomic_DNA"/>
</dbReference>
<name>A0A9D5CSL8_9LILI</name>
<evidence type="ECO:0000313" key="8">
    <source>
        <dbReference type="Proteomes" id="UP001085076"/>
    </source>
</evidence>
<gene>
    <name evidence="6" type="ORF">J5N97_013638</name>
    <name evidence="7" type="ORF">J5N97_013642</name>
</gene>
<keyword evidence="8" id="KW-1185">Reference proteome</keyword>
<keyword evidence="4" id="KW-0106">Calcium</keyword>
<dbReference type="AlphaFoldDB" id="A0A9D5CSL8"/>
<dbReference type="PROSITE" id="PS50222">
    <property type="entry name" value="EF_HAND_2"/>
    <property type="match status" value="3"/>
</dbReference>
<evidence type="ECO:0000313" key="7">
    <source>
        <dbReference type="EMBL" id="KAJ0978168.1"/>
    </source>
</evidence>
<dbReference type="PANTHER" id="PTHR10891">
    <property type="entry name" value="EF-HAND CALCIUM-BINDING DOMAIN CONTAINING PROTEIN"/>
    <property type="match status" value="1"/>
</dbReference>
<reference evidence="6" key="2">
    <citation type="journal article" date="2022" name="Hortic Res">
        <title>The genome of Dioscorea zingiberensis sheds light on the biosynthesis, origin and evolution of the medicinally important diosgenin saponins.</title>
        <authorList>
            <person name="Li Y."/>
            <person name="Tan C."/>
            <person name="Li Z."/>
            <person name="Guo J."/>
            <person name="Li S."/>
            <person name="Chen X."/>
            <person name="Wang C."/>
            <person name="Dai X."/>
            <person name="Yang H."/>
            <person name="Song W."/>
            <person name="Hou L."/>
            <person name="Xu J."/>
            <person name="Tong Z."/>
            <person name="Xu A."/>
            <person name="Yuan X."/>
            <person name="Wang W."/>
            <person name="Yang Q."/>
            <person name="Chen L."/>
            <person name="Sun Z."/>
            <person name="Wang K."/>
            <person name="Pan B."/>
            <person name="Chen J."/>
            <person name="Bao Y."/>
            <person name="Liu F."/>
            <person name="Qi X."/>
            <person name="Gang D.R."/>
            <person name="Wen J."/>
            <person name="Li J."/>
        </authorList>
    </citation>
    <scope>NUCLEOTIDE SEQUENCE</scope>
    <source>
        <strain evidence="6">Dzin_1.0</strain>
    </source>
</reference>
<dbReference type="InterPro" id="IPR011992">
    <property type="entry name" value="EF-hand-dom_pair"/>
</dbReference>
<keyword evidence="2" id="KW-0479">Metal-binding</keyword>
<organism evidence="6 8">
    <name type="scientific">Dioscorea zingiberensis</name>
    <dbReference type="NCBI Taxonomy" id="325984"/>
    <lineage>
        <taxon>Eukaryota</taxon>
        <taxon>Viridiplantae</taxon>
        <taxon>Streptophyta</taxon>
        <taxon>Embryophyta</taxon>
        <taxon>Tracheophyta</taxon>
        <taxon>Spermatophyta</taxon>
        <taxon>Magnoliopsida</taxon>
        <taxon>Liliopsida</taxon>
        <taxon>Dioscoreales</taxon>
        <taxon>Dioscoreaceae</taxon>
        <taxon>Dioscorea</taxon>
    </lineage>
</organism>
<dbReference type="GO" id="GO:0005509">
    <property type="term" value="F:calcium ion binding"/>
    <property type="evidence" value="ECO:0007669"/>
    <property type="project" value="InterPro"/>
</dbReference>
<accession>A0A9D5CSL8</accession>
<protein>
    <recommendedName>
        <fullName evidence="5">EF-hand domain-containing protein</fullName>
    </recommendedName>
</protein>
<dbReference type="FunFam" id="1.10.238.10:FF:000089">
    <property type="entry name" value="calmodulin-like protein 3"/>
    <property type="match status" value="1"/>
</dbReference>
<evidence type="ECO:0000256" key="3">
    <source>
        <dbReference type="ARBA" id="ARBA00022737"/>
    </source>
</evidence>
<dbReference type="EMBL" id="JAGGNH010000003">
    <property type="protein sequence ID" value="KAJ0978168.1"/>
    <property type="molecule type" value="Genomic_DNA"/>
</dbReference>
<evidence type="ECO:0000256" key="2">
    <source>
        <dbReference type="ARBA" id="ARBA00022723"/>
    </source>
</evidence>
<dbReference type="Gene3D" id="1.10.238.10">
    <property type="entry name" value="EF-hand"/>
    <property type="match status" value="3"/>
</dbReference>
<feature type="domain" description="EF-hand" evidence="5">
    <location>
        <begin position="23"/>
        <end position="58"/>
    </location>
</feature>
<keyword evidence="3" id="KW-0677">Repeat</keyword>
<dbReference type="Pfam" id="PF13405">
    <property type="entry name" value="EF-hand_6"/>
    <property type="match status" value="1"/>
</dbReference>
<reference evidence="6" key="1">
    <citation type="submission" date="2021-03" db="EMBL/GenBank/DDBJ databases">
        <authorList>
            <person name="Li Z."/>
            <person name="Yang C."/>
        </authorList>
    </citation>
    <scope>NUCLEOTIDE SEQUENCE</scope>
    <source>
        <strain evidence="6">Dzin_1.0</strain>
        <tissue evidence="6">Leaf</tissue>
    </source>
</reference>
<dbReference type="SMART" id="SM00054">
    <property type="entry name" value="EFh"/>
    <property type="match status" value="3"/>
</dbReference>
<evidence type="ECO:0000256" key="1">
    <source>
        <dbReference type="ARBA" id="ARBA00003291"/>
    </source>
</evidence>
<feature type="domain" description="EF-hand" evidence="5">
    <location>
        <begin position="107"/>
        <end position="142"/>
    </location>
</feature>
<evidence type="ECO:0000259" key="5">
    <source>
        <dbReference type="PROSITE" id="PS50222"/>
    </source>
</evidence>